<dbReference type="SUPFAM" id="SSF54631">
    <property type="entry name" value="CBS-domain pair"/>
    <property type="match status" value="1"/>
</dbReference>
<dbReference type="SUPFAM" id="SSF51206">
    <property type="entry name" value="cAMP-binding domain-like"/>
    <property type="match status" value="1"/>
</dbReference>
<dbReference type="PROSITE" id="PS51371">
    <property type="entry name" value="CBS"/>
    <property type="match status" value="2"/>
</dbReference>
<dbReference type="InterPro" id="IPR046342">
    <property type="entry name" value="CBS_dom_sf"/>
</dbReference>
<keyword evidence="5" id="KW-1185">Reference proteome</keyword>
<dbReference type="InterPro" id="IPR051462">
    <property type="entry name" value="CBS_domain-containing"/>
</dbReference>
<dbReference type="Pfam" id="PF00571">
    <property type="entry name" value="CBS"/>
    <property type="match status" value="2"/>
</dbReference>
<dbReference type="InterPro" id="IPR000644">
    <property type="entry name" value="CBS_dom"/>
</dbReference>
<comment type="caution">
    <text evidence="4">The sequence shown here is derived from an EMBL/GenBank/DDBJ whole genome shotgun (WGS) entry which is preliminary data.</text>
</comment>
<gene>
    <name evidence="4" type="ORF">EIK76_15960</name>
</gene>
<dbReference type="Gene3D" id="2.60.120.10">
    <property type="entry name" value="Jelly Rolls"/>
    <property type="match status" value="1"/>
</dbReference>
<dbReference type="CDD" id="cd04587">
    <property type="entry name" value="CBS_pair_CAP-ED_NT_Pol-beta-like_DUF294_assoc"/>
    <property type="match status" value="1"/>
</dbReference>
<dbReference type="PANTHER" id="PTHR48108:SF31">
    <property type="entry name" value="CBS DOMAIN AND CYCLIC NUCLEOTIDE-REGULATED NUCLEOTIDYLTRANSFERASE"/>
    <property type="match status" value="1"/>
</dbReference>
<dbReference type="SMART" id="SM00116">
    <property type="entry name" value="CBS"/>
    <property type="match status" value="2"/>
</dbReference>
<dbReference type="EMBL" id="RRCF01000005">
    <property type="protein sequence ID" value="RRJ19037.1"/>
    <property type="molecule type" value="Genomic_DNA"/>
</dbReference>
<dbReference type="CDD" id="cd00038">
    <property type="entry name" value="CAP_ED"/>
    <property type="match status" value="1"/>
</dbReference>
<dbReference type="OrthoDB" id="9808528at2"/>
<protein>
    <submittedName>
        <fullName evidence="4">CBS domain-containing protein</fullName>
    </submittedName>
</protein>
<accession>A0A3P3QCT1</accession>
<keyword evidence="1" id="KW-0677">Repeat</keyword>
<dbReference type="Pfam" id="PF03445">
    <property type="entry name" value="DUF294"/>
    <property type="match status" value="1"/>
</dbReference>
<dbReference type="Gene3D" id="3.10.580.10">
    <property type="entry name" value="CBS-domain"/>
    <property type="match status" value="1"/>
</dbReference>
<keyword evidence="2" id="KW-0129">CBS domain</keyword>
<dbReference type="InterPro" id="IPR018490">
    <property type="entry name" value="cNMP-bd_dom_sf"/>
</dbReference>
<feature type="domain" description="CBS" evidence="3">
    <location>
        <begin position="147"/>
        <end position="205"/>
    </location>
</feature>
<dbReference type="InterPro" id="IPR014710">
    <property type="entry name" value="RmlC-like_jellyroll"/>
</dbReference>
<dbReference type="Proteomes" id="UP000276260">
    <property type="component" value="Unassembled WGS sequence"/>
</dbReference>
<feature type="domain" description="CBS" evidence="3">
    <location>
        <begin position="211"/>
        <end position="267"/>
    </location>
</feature>
<reference evidence="4 5" key="1">
    <citation type="submission" date="2018-11" db="EMBL/GenBank/DDBJ databases">
        <title>Draft genome analysis of Rheinheimera mesophila isolated from an industrial waste site.</title>
        <authorList>
            <person name="Yu Q."/>
            <person name="Qi Y."/>
            <person name="Zhang H."/>
            <person name="Lu Y."/>
            <person name="Pu J."/>
        </authorList>
    </citation>
    <scope>NUCLEOTIDE SEQUENCE [LARGE SCALE GENOMIC DNA]</scope>
    <source>
        <strain evidence="4 5">IITR13</strain>
    </source>
</reference>
<dbReference type="RefSeq" id="WP_046519198.1">
    <property type="nucleotide sequence ID" value="NZ_LAVS01000009.1"/>
</dbReference>
<evidence type="ECO:0000256" key="2">
    <source>
        <dbReference type="PROSITE-ProRule" id="PRU00703"/>
    </source>
</evidence>
<dbReference type="InterPro" id="IPR000595">
    <property type="entry name" value="cNMP-bd_dom"/>
</dbReference>
<organism evidence="4 5">
    <name type="scientific">Rheinheimera mesophila</name>
    <dbReference type="NCBI Taxonomy" id="1547515"/>
    <lineage>
        <taxon>Bacteria</taxon>
        <taxon>Pseudomonadati</taxon>
        <taxon>Pseudomonadota</taxon>
        <taxon>Gammaproteobacteria</taxon>
        <taxon>Chromatiales</taxon>
        <taxon>Chromatiaceae</taxon>
        <taxon>Rheinheimera</taxon>
    </lineage>
</organism>
<dbReference type="PANTHER" id="PTHR48108">
    <property type="entry name" value="CBS DOMAIN-CONTAINING PROTEIN CBSX2, CHLOROPLASTIC"/>
    <property type="match status" value="1"/>
</dbReference>
<dbReference type="InterPro" id="IPR018821">
    <property type="entry name" value="DUF294_put_nucleoTrafse_sb-bd"/>
</dbReference>
<dbReference type="GO" id="GO:0008773">
    <property type="term" value="F:[protein-PII] uridylyltransferase activity"/>
    <property type="evidence" value="ECO:0007669"/>
    <property type="project" value="InterPro"/>
</dbReference>
<dbReference type="AlphaFoldDB" id="A0A3P3QCT1"/>
<proteinExistence type="predicted"/>
<dbReference type="InterPro" id="IPR005105">
    <property type="entry name" value="GlnD_Uridyltrans_N"/>
</dbReference>
<sequence>MQVQEVVSFLQRTPPFDDLALHVLETLSRDLTVLYLSTGEELKPEPQLMLVRSGLFALHTEPQGLTHLQTGDFYGYQLLLTGLADPDTIRCEEDGLVYFLPADSFDKLRHQYKNFDLFFQRLFSRRLHLYQSSQHPTTSTLKVADLVTRRKVSIGAADTVQQAAQLMTEQRVSCLLIEQGEKLVGILTDRDLRSRVVAKNLSAAVSVSDVMTKSPQRIDIHSFAFEAIQKMSQYNIHHLPVEEHGKAIGVLTTTDLIRSQQEHPVFLISHIHRQHQAAGLQAITPQIQQLALQLAEQHLPCYEVSGVLTSIMDALVQSWLNIAEQQLGPAPCVYSWLVFGSQARRDMLPSADQDNALLLEKEPVGAIADYFSALADIVCQGLASSGQALCEGQIMASNPELRLSLKGWSHRFAKWLNTPDPQALLNSSIFFDMRLVHGSKGLFNVLHEDVLARCKNNELFLYHLAKNATERQPPLGFFKHFLLEQDGRQRKGLDLKKRGISLVTDLVRVYALSAGIQAVNTRERLDLLQQQAVLTQRQQQNLQGAFDVLANLRWQLQAQDMKRGRHLSNLLDPSQLSLLQRHQLKDAFAVLSDEQQLLRQRFCREV</sequence>
<evidence type="ECO:0000256" key="1">
    <source>
        <dbReference type="ARBA" id="ARBA00022737"/>
    </source>
</evidence>
<dbReference type="Pfam" id="PF00027">
    <property type="entry name" value="cNMP_binding"/>
    <property type="match status" value="1"/>
</dbReference>
<name>A0A3P3QCT1_9GAMM</name>
<evidence type="ECO:0000259" key="3">
    <source>
        <dbReference type="PROSITE" id="PS51371"/>
    </source>
</evidence>
<evidence type="ECO:0000313" key="5">
    <source>
        <dbReference type="Proteomes" id="UP000276260"/>
    </source>
</evidence>
<evidence type="ECO:0000313" key="4">
    <source>
        <dbReference type="EMBL" id="RRJ19037.1"/>
    </source>
</evidence>
<dbReference type="Pfam" id="PF10335">
    <property type="entry name" value="DUF294_C"/>
    <property type="match status" value="1"/>
</dbReference>